<accession>A0A1H0KWW5</accession>
<sequence length="91" mass="9962">MTDDVVAWAALLDTFERALDGGDEYVPEAFARPAGPPPEHLVARARAILERQLREIEAVGIARAEVARELATLRRIPPTQTSGPVYLDVRG</sequence>
<dbReference type="EMBL" id="FNJN01000001">
    <property type="protein sequence ID" value="SDO60428.1"/>
    <property type="molecule type" value="Genomic_DNA"/>
</dbReference>
<organism evidence="1 2">
    <name type="scientific">Microbacterium testaceum (strain StLB037)</name>
    <dbReference type="NCBI Taxonomy" id="979556"/>
    <lineage>
        <taxon>Bacteria</taxon>
        <taxon>Bacillati</taxon>
        <taxon>Actinomycetota</taxon>
        <taxon>Actinomycetes</taxon>
        <taxon>Micrococcales</taxon>
        <taxon>Microbacteriaceae</taxon>
        <taxon>Microbacterium</taxon>
    </lineage>
</organism>
<dbReference type="AlphaFoldDB" id="A0A1H0KWW5"/>
<dbReference type="RefSeq" id="WP_074694137.1">
    <property type="nucleotide sequence ID" value="NZ_FNJN01000001.1"/>
</dbReference>
<gene>
    <name evidence="1" type="ORF">SAMN04487788_0231</name>
</gene>
<reference evidence="1 2" key="1">
    <citation type="submission" date="2016-10" db="EMBL/GenBank/DDBJ databases">
        <authorList>
            <person name="de Groot N.N."/>
        </authorList>
    </citation>
    <scope>NUCLEOTIDE SEQUENCE [LARGE SCALE GENOMIC DNA]</scope>
    <source>
        <strain evidence="1 2">StLB037</strain>
    </source>
</reference>
<dbReference type="Proteomes" id="UP000186456">
    <property type="component" value="Unassembled WGS sequence"/>
</dbReference>
<evidence type="ECO:0000313" key="2">
    <source>
        <dbReference type="Proteomes" id="UP000186456"/>
    </source>
</evidence>
<protein>
    <submittedName>
        <fullName evidence="1">Uncharacterized protein</fullName>
    </submittedName>
</protein>
<proteinExistence type="predicted"/>
<name>A0A1H0KWW5_MICTS</name>
<evidence type="ECO:0000313" key="1">
    <source>
        <dbReference type="EMBL" id="SDO60428.1"/>
    </source>
</evidence>